<organism evidence="1 2">
    <name type="scientific">Candidatus Epulonipiscium fishelsonii</name>
    <dbReference type="NCBI Taxonomy" id="77094"/>
    <lineage>
        <taxon>Bacteria</taxon>
        <taxon>Bacillati</taxon>
        <taxon>Bacillota</taxon>
        <taxon>Clostridia</taxon>
        <taxon>Lachnospirales</taxon>
        <taxon>Lachnospiraceae</taxon>
        <taxon>Candidatus Epulonipiscium</taxon>
    </lineage>
</organism>
<dbReference type="EMBL" id="LJHD01000109">
    <property type="protein sequence ID" value="ONI44402.1"/>
    <property type="molecule type" value="Genomic_DNA"/>
</dbReference>
<dbReference type="Proteomes" id="UP000188637">
    <property type="component" value="Unassembled WGS sequence"/>
</dbReference>
<proteinExistence type="predicted"/>
<evidence type="ECO:0000313" key="1">
    <source>
        <dbReference type="EMBL" id="ONI44402.1"/>
    </source>
</evidence>
<accession>A0ACC8XI95</accession>
<gene>
    <name evidence="1" type="ORF">AN640_05590</name>
</gene>
<protein>
    <submittedName>
        <fullName evidence="1">Uncharacterized protein</fullName>
    </submittedName>
</protein>
<reference evidence="1" key="1">
    <citation type="submission" date="2016-08" db="EMBL/GenBank/DDBJ databases">
        <authorList>
            <person name="Ngugi D.K."/>
            <person name="Miyake S."/>
            <person name="Stingl U."/>
        </authorList>
    </citation>
    <scope>NUCLEOTIDE SEQUENCE</scope>
    <source>
        <strain evidence="1">SCG-D08WGA-EpuloA1</strain>
    </source>
</reference>
<keyword evidence="2" id="KW-1185">Reference proteome</keyword>
<sequence length="456" mass="51715">MSRLLKKSLFIVFVLSSTSTTIYSLDNFNIDKFLDNAKYSIDNFDVDKLLDNGSQFINSISTSIKSLVFNEESVVESDISELTETVDDKITIKSLDLDKPLSKTENTTTTSLNTDKIESNISELIKTSIDNGVDISELMQDEALSEENIYPATSTTEAALNVDFSEKYCIGNVINSGNGDGYFEQNIIDNKDPHYGWKLGNFYISDFTDEIKDAAGNPIFLKTIGNSVTLNFQLEQNINKLNNLDNLTIQEDKNGYHTNFGVTESNLGRGTLMIKYTDYQNKTNDPIIYTNFLPAINTNADTQIELQEEGDYEVSFNYRIKNDPRIIFGVSILPTYHDYSINFKFSIRNGNCMVFPYDLVTKNELANKSFTENGFYLDLANSHYLNVSVKKEIVTRVNGSIVEDVRFDRPVKVNEEFVDEGIYTVTIENPYTNQKNIKQIYIEPDNLLKAHASQLE</sequence>
<evidence type="ECO:0000313" key="2">
    <source>
        <dbReference type="Proteomes" id="UP000188637"/>
    </source>
</evidence>
<name>A0ACC8XI95_9FIRM</name>
<comment type="caution">
    <text evidence="1">The sequence shown here is derived from an EMBL/GenBank/DDBJ whole genome shotgun (WGS) entry which is preliminary data.</text>
</comment>